<dbReference type="PANTHER" id="PTHR43018:SF1">
    <property type="entry name" value="PROTEIN AROA(G)"/>
    <property type="match status" value="1"/>
</dbReference>
<dbReference type="AlphaFoldDB" id="A0A516RM28"/>
<sequence>MAVLRATAAVEAVVDSAQSPPLSSFAATGEPSAVRVGDRSVGGGSFTWIAGPCAVESADQLMTVAREVRARGAHLLRGGAFKPRTSPYAFQGLGTDGLALLRDAAAATGLGVVTEVVDAAHVEAVAEVADVLQIGTRNAQNFPLLREVALTGRPVLLKRGFGCTVKEWLHSAEYLLAAGNGNVLLCERGVRTFEDASRFTLDITAVPLLKRLSHLPVIVDPSHACGHADLVAPLAAAAAVAGADGVMVDVDEEGRTALCDGKQAITPDAFGALVAWTGRILHSAEPVEPVAERAMVSR</sequence>
<dbReference type="GO" id="GO:0009073">
    <property type="term" value="P:aromatic amino acid family biosynthetic process"/>
    <property type="evidence" value="ECO:0007669"/>
    <property type="project" value="InterPro"/>
</dbReference>
<dbReference type="NCBIfam" id="NF006421">
    <property type="entry name" value="PRK08673.1"/>
    <property type="match status" value="1"/>
</dbReference>
<reference evidence="3 4" key="1">
    <citation type="journal article" date="2019" name="J. Ind. Microbiol. Biotechnol.">
        <title>The complete genomic sequence of Streptomyces spectabilis NRRL-2792 and identification of secondary metabolite biosynthetic gene clusters.</title>
        <authorList>
            <person name="Sinha A."/>
            <person name="Phillips-Salemka S."/>
            <person name="Niraula T.A."/>
            <person name="Short K.A."/>
            <person name="Niraula N.P."/>
        </authorList>
    </citation>
    <scope>NUCLEOTIDE SEQUENCE [LARGE SCALE GENOMIC DNA]</scope>
    <source>
        <strain evidence="3 4">NRRL 2792</strain>
    </source>
</reference>
<dbReference type="GO" id="GO:0003849">
    <property type="term" value="F:3-deoxy-7-phosphoheptulonate synthase activity"/>
    <property type="evidence" value="ECO:0007669"/>
    <property type="project" value="UniProtKB-EC"/>
</dbReference>
<dbReference type="Gene3D" id="3.20.20.70">
    <property type="entry name" value="Aldolase class I"/>
    <property type="match status" value="1"/>
</dbReference>
<evidence type="ECO:0000256" key="1">
    <source>
        <dbReference type="ARBA" id="ARBA00022679"/>
    </source>
</evidence>
<dbReference type="SUPFAM" id="SSF51569">
    <property type="entry name" value="Aldolase"/>
    <property type="match status" value="1"/>
</dbReference>
<dbReference type="EC" id="2.5.1.54" evidence="3"/>
<evidence type="ECO:0000313" key="4">
    <source>
        <dbReference type="Proteomes" id="UP000316806"/>
    </source>
</evidence>
<dbReference type="NCBIfam" id="NF009239">
    <property type="entry name" value="PRK12595.1"/>
    <property type="match status" value="1"/>
</dbReference>
<organism evidence="3 4">
    <name type="scientific">Streptomyces spectabilis</name>
    <dbReference type="NCBI Taxonomy" id="68270"/>
    <lineage>
        <taxon>Bacteria</taxon>
        <taxon>Bacillati</taxon>
        <taxon>Actinomycetota</taxon>
        <taxon>Actinomycetes</taxon>
        <taxon>Kitasatosporales</taxon>
        <taxon>Streptomycetaceae</taxon>
        <taxon>Streptomyces</taxon>
    </lineage>
</organism>
<dbReference type="PANTHER" id="PTHR43018">
    <property type="entry name" value="PHOSPHO-2-DEHYDRO-3-DEOXYHEPTONATE ALDOLASE"/>
    <property type="match status" value="1"/>
</dbReference>
<dbReference type="InterPro" id="IPR006218">
    <property type="entry name" value="DAHP1/KDSA"/>
</dbReference>
<dbReference type="InterPro" id="IPR052899">
    <property type="entry name" value="Class-I_DAHP_synthase"/>
</dbReference>
<dbReference type="EMBL" id="CP040916">
    <property type="protein sequence ID" value="QDQ16700.1"/>
    <property type="molecule type" value="Genomic_DNA"/>
</dbReference>
<evidence type="ECO:0000259" key="2">
    <source>
        <dbReference type="Pfam" id="PF00793"/>
    </source>
</evidence>
<dbReference type="Pfam" id="PF00793">
    <property type="entry name" value="DAHP_synth_1"/>
    <property type="match status" value="1"/>
</dbReference>
<keyword evidence="1 3" id="KW-0808">Transferase</keyword>
<feature type="domain" description="DAHP synthetase I/KDSA" evidence="2">
    <location>
        <begin position="41"/>
        <end position="271"/>
    </location>
</feature>
<proteinExistence type="predicted"/>
<dbReference type="Proteomes" id="UP000316806">
    <property type="component" value="Chromosome"/>
</dbReference>
<evidence type="ECO:0000313" key="3">
    <source>
        <dbReference type="EMBL" id="QDQ16700.1"/>
    </source>
</evidence>
<protein>
    <submittedName>
        <fullName evidence="3">3-deoxy-7-phosphoheptulonate synthase</fullName>
        <ecNumber evidence="3">2.5.1.54</ecNumber>
    </submittedName>
</protein>
<dbReference type="NCBIfam" id="TIGR01361">
    <property type="entry name" value="DAHP_synth_Bsub"/>
    <property type="match status" value="1"/>
</dbReference>
<dbReference type="InterPro" id="IPR006268">
    <property type="entry name" value="DAHP_syn_2"/>
</dbReference>
<dbReference type="InterPro" id="IPR013785">
    <property type="entry name" value="Aldolase_TIM"/>
</dbReference>
<name>A0A516RM28_STRST</name>
<accession>A0A516RM28</accession>
<gene>
    <name evidence="3" type="primary">aroF</name>
    <name evidence="3" type="ORF">FH965_33265</name>
</gene>
<dbReference type="GO" id="GO:0016832">
    <property type="term" value="F:aldehyde-lyase activity"/>
    <property type="evidence" value="ECO:0007669"/>
    <property type="project" value="InterPro"/>
</dbReference>